<evidence type="ECO:0000256" key="1">
    <source>
        <dbReference type="ARBA" id="ARBA00004167"/>
    </source>
</evidence>
<keyword evidence="8" id="KW-1185">Reference proteome</keyword>
<evidence type="ECO:0000256" key="5">
    <source>
        <dbReference type="ARBA" id="ARBA00023136"/>
    </source>
</evidence>
<protein>
    <submittedName>
        <fullName evidence="7">Uncharacterized protein (TIGR01732 family)</fullName>
    </submittedName>
</protein>
<keyword evidence="5 6" id="KW-0472">Membrane</keyword>
<dbReference type="Pfam" id="PF09680">
    <property type="entry name" value="YjcZ_2"/>
    <property type="match status" value="1"/>
</dbReference>
<comment type="caution">
    <text evidence="7">The sequence shown here is derived from an EMBL/GenBank/DDBJ whole genome shotgun (WGS) entry which is preliminary data.</text>
</comment>
<evidence type="ECO:0000256" key="2">
    <source>
        <dbReference type="ARBA" id="ARBA00010221"/>
    </source>
</evidence>
<comment type="subcellular location">
    <subcellularLocation>
        <location evidence="1">Membrane</location>
        <topology evidence="1">Single-pass membrane protein</topology>
    </subcellularLocation>
</comment>
<dbReference type="GO" id="GO:0016020">
    <property type="term" value="C:membrane"/>
    <property type="evidence" value="ECO:0007669"/>
    <property type="project" value="UniProtKB-SubCell"/>
</dbReference>
<keyword evidence="3 6" id="KW-0812">Transmembrane</keyword>
<evidence type="ECO:0000256" key="3">
    <source>
        <dbReference type="ARBA" id="ARBA00022692"/>
    </source>
</evidence>
<proteinExistence type="inferred from homology"/>
<evidence type="ECO:0000313" key="8">
    <source>
        <dbReference type="Proteomes" id="UP000543174"/>
    </source>
</evidence>
<dbReference type="AlphaFoldDB" id="A0A7W3NDU5"/>
<dbReference type="InterPro" id="IPR010070">
    <property type="entry name" value="YjcZ-like"/>
</dbReference>
<evidence type="ECO:0000313" key="7">
    <source>
        <dbReference type="EMBL" id="MBA9041175.1"/>
    </source>
</evidence>
<organism evidence="7 8">
    <name type="scientific">Priestia aryabhattai</name>
    <name type="common">Bacillus aryabhattai</name>
    <dbReference type="NCBI Taxonomy" id="412384"/>
    <lineage>
        <taxon>Bacteria</taxon>
        <taxon>Bacillati</taxon>
        <taxon>Bacillota</taxon>
        <taxon>Bacilli</taxon>
        <taxon>Bacillales</taxon>
        <taxon>Bacillaceae</taxon>
        <taxon>Priestia</taxon>
    </lineage>
</organism>
<accession>A0A7W3NDU5</accession>
<evidence type="ECO:0000256" key="6">
    <source>
        <dbReference type="SAM" id="Phobius"/>
    </source>
</evidence>
<gene>
    <name evidence="7" type="ORF">HNP21_004285</name>
</gene>
<name>A0A7W3NDU5_PRIAR</name>
<dbReference type="Proteomes" id="UP000543174">
    <property type="component" value="Unassembled WGS sequence"/>
</dbReference>
<dbReference type="EMBL" id="JACJHT010000003">
    <property type="protein sequence ID" value="MBA9041175.1"/>
    <property type="molecule type" value="Genomic_DNA"/>
</dbReference>
<evidence type="ECO:0000256" key="4">
    <source>
        <dbReference type="ARBA" id="ARBA00022989"/>
    </source>
</evidence>
<reference evidence="7" key="1">
    <citation type="submission" date="2020-08" db="EMBL/GenBank/DDBJ databases">
        <title>Functional genomics of gut bacteria from endangered species of beetles.</title>
        <authorList>
            <person name="Carlos-Shanley C."/>
        </authorList>
    </citation>
    <scope>NUCLEOTIDE SEQUENCE [LARGE SCALE GENOMIC DNA]</scope>
    <source>
        <strain evidence="7">S00060</strain>
    </source>
</reference>
<keyword evidence="4 6" id="KW-1133">Transmembrane helix</keyword>
<comment type="similarity">
    <text evidence="2">Belongs to the SscA family.</text>
</comment>
<sequence>MGSGDASLYVKETKRLLFFIYSDIKRSLSTSWSKFRFSSYAKCINEKEVKFMFFGGYGGGCGYGYGGGCGYGGGSGFALIIVLFILLIIIGCACWGGFGGC</sequence>
<feature type="transmembrane region" description="Helical" evidence="6">
    <location>
        <begin position="77"/>
        <end position="98"/>
    </location>
</feature>